<organism evidence="4 5">
    <name type="scientific">Ideonella azotifigens</name>
    <dbReference type="NCBI Taxonomy" id="513160"/>
    <lineage>
        <taxon>Bacteria</taxon>
        <taxon>Pseudomonadati</taxon>
        <taxon>Pseudomonadota</taxon>
        <taxon>Betaproteobacteria</taxon>
        <taxon>Burkholderiales</taxon>
        <taxon>Sphaerotilaceae</taxon>
        <taxon>Ideonella</taxon>
    </lineage>
</organism>
<dbReference type="Gene3D" id="2.120.10.30">
    <property type="entry name" value="TolB, C-terminal domain"/>
    <property type="match status" value="1"/>
</dbReference>
<keyword evidence="2" id="KW-0812">Transmembrane</keyword>
<dbReference type="EMBL" id="BAAAEW010000042">
    <property type="protein sequence ID" value="GAA0766493.1"/>
    <property type="molecule type" value="Genomic_DNA"/>
</dbReference>
<gene>
    <name evidence="4" type="ORF">GCM10009107_54700</name>
</gene>
<keyword evidence="2" id="KW-0472">Membrane</keyword>
<protein>
    <submittedName>
        <fullName evidence="4">SMP-30/gluconolactonase/LRE family protein</fullName>
    </submittedName>
</protein>
<evidence type="ECO:0000259" key="3">
    <source>
        <dbReference type="Pfam" id="PF08450"/>
    </source>
</evidence>
<sequence>MSAANTGAARGPGLRPPLPTQHGSAGRRLAGAIALVVAAAVAYLCLWPVPAEPVAWVAPTPPGYVGPHAANTRLAGLHTIAIGTEYGPEHIAFGPDGKLYAAMTSGTLLRMDADGGQREVLARTGGRVLGFDFDRQGRLLAADAMRGLLAIGTDGKVEVLADHVGPDDPIRYANSVVVAPDGTVYFTDASGRFAPSQWGGTYEASVLDILEQAATGRVLAYDPVARSTHVVARGFSFANGLALSADGQSLFVAETGRYRVWKLDLAARDLDVQQGTPQARVLLDNLPGYPDNLMRGREGRIWVGLFKPRNPAADSLAQHPFLRKLLLRLPRAWLPLGQPYGHVFAITEDGRVVEDLQDPTGAYPQTTGATETAQRLYIHSLHAPAIGWLAR</sequence>
<dbReference type="SUPFAM" id="SSF63829">
    <property type="entry name" value="Calcium-dependent phosphotriesterase"/>
    <property type="match status" value="1"/>
</dbReference>
<dbReference type="RefSeq" id="WP_231010790.1">
    <property type="nucleotide sequence ID" value="NZ_BAAAEW010000042.1"/>
</dbReference>
<feature type="domain" description="SMP-30/Gluconolactonase/LRE-like region" evidence="3">
    <location>
        <begin position="103"/>
        <end position="307"/>
    </location>
</feature>
<proteinExistence type="predicted"/>
<dbReference type="PANTHER" id="PTHR10426">
    <property type="entry name" value="STRICTOSIDINE SYNTHASE-RELATED"/>
    <property type="match status" value="1"/>
</dbReference>
<keyword evidence="2" id="KW-1133">Transmembrane helix</keyword>
<accession>A0ABN1KHF0</accession>
<feature type="transmembrane region" description="Helical" evidence="2">
    <location>
        <begin position="29"/>
        <end position="49"/>
    </location>
</feature>
<evidence type="ECO:0000256" key="1">
    <source>
        <dbReference type="SAM" id="MobiDB-lite"/>
    </source>
</evidence>
<dbReference type="Proteomes" id="UP001500279">
    <property type="component" value="Unassembled WGS sequence"/>
</dbReference>
<dbReference type="InterPro" id="IPR013658">
    <property type="entry name" value="SGL"/>
</dbReference>
<keyword evidence="5" id="KW-1185">Reference proteome</keyword>
<feature type="region of interest" description="Disordered" evidence="1">
    <location>
        <begin position="1"/>
        <end position="22"/>
    </location>
</feature>
<reference evidence="4 5" key="1">
    <citation type="journal article" date="2019" name="Int. J. Syst. Evol. Microbiol.">
        <title>The Global Catalogue of Microorganisms (GCM) 10K type strain sequencing project: providing services to taxonomists for standard genome sequencing and annotation.</title>
        <authorList>
            <consortium name="The Broad Institute Genomics Platform"/>
            <consortium name="The Broad Institute Genome Sequencing Center for Infectious Disease"/>
            <person name="Wu L."/>
            <person name="Ma J."/>
        </authorList>
    </citation>
    <scope>NUCLEOTIDE SEQUENCE [LARGE SCALE GENOMIC DNA]</scope>
    <source>
        <strain evidence="4 5">JCM 15503</strain>
    </source>
</reference>
<evidence type="ECO:0000313" key="4">
    <source>
        <dbReference type="EMBL" id="GAA0766493.1"/>
    </source>
</evidence>
<evidence type="ECO:0000256" key="2">
    <source>
        <dbReference type="SAM" id="Phobius"/>
    </source>
</evidence>
<comment type="caution">
    <text evidence="4">The sequence shown here is derived from an EMBL/GenBank/DDBJ whole genome shotgun (WGS) entry which is preliminary data.</text>
</comment>
<name>A0ABN1KHF0_9BURK</name>
<dbReference type="InterPro" id="IPR011042">
    <property type="entry name" value="6-blade_b-propeller_TolB-like"/>
</dbReference>
<dbReference type="PANTHER" id="PTHR10426:SF88">
    <property type="entry name" value="ADIPOCYTE PLASMA MEMBRANE-ASSOCIATED PROTEIN HEMOMUCIN-RELATED"/>
    <property type="match status" value="1"/>
</dbReference>
<evidence type="ECO:0000313" key="5">
    <source>
        <dbReference type="Proteomes" id="UP001500279"/>
    </source>
</evidence>
<dbReference type="Pfam" id="PF08450">
    <property type="entry name" value="SGL"/>
    <property type="match status" value="1"/>
</dbReference>